<protein>
    <submittedName>
        <fullName evidence="2">Transcriptional regulator</fullName>
    </submittedName>
</protein>
<dbReference type="Pfam" id="PF12840">
    <property type="entry name" value="HTH_20"/>
    <property type="match status" value="1"/>
</dbReference>
<dbReference type="PRINTS" id="PR00778">
    <property type="entry name" value="HTHARSR"/>
</dbReference>
<proteinExistence type="predicted"/>
<dbReference type="GO" id="GO:0010288">
    <property type="term" value="P:response to lead ion"/>
    <property type="evidence" value="ECO:0007669"/>
    <property type="project" value="TreeGrafter"/>
</dbReference>
<dbReference type="CDD" id="cd00090">
    <property type="entry name" value="HTH_ARSR"/>
    <property type="match status" value="1"/>
</dbReference>
<comment type="caution">
    <text evidence="2">The sequence shown here is derived from an EMBL/GenBank/DDBJ whole genome shotgun (WGS) entry which is preliminary data.</text>
</comment>
<gene>
    <name evidence="2" type="ORF">D3879_08930</name>
</gene>
<reference evidence="2 3" key="1">
    <citation type="submission" date="2018-09" db="EMBL/GenBank/DDBJ databases">
        <authorList>
            <person name="Zhu H."/>
        </authorList>
    </citation>
    <scope>NUCLEOTIDE SEQUENCE [LARGE SCALE GENOMIC DNA]</scope>
    <source>
        <strain evidence="2 3">K1S02-6</strain>
    </source>
</reference>
<dbReference type="GO" id="GO:0046686">
    <property type="term" value="P:response to cadmium ion"/>
    <property type="evidence" value="ECO:0007669"/>
    <property type="project" value="TreeGrafter"/>
</dbReference>
<dbReference type="PANTHER" id="PTHR39168">
    <property type="entry name" value="TRANSCRIPTIONAL REGULATOR-RELATED"/>
    <property type="match status" value="1"/>
</dbReference>
<dbReference type="GO" id="GO:0032791">
    <property type="term" value="F:lead ion binding"/>
    <property type="evidence" value="ECO:0007669"/>
    <property type="project" value="TreeGrafter"/>
</dbReference>
<dbReference type="Proteomes" id="UP000284021">
    <property type="component" value="Unassembled WGS sequence"/>
</dbReference>
<evidence type="ECO:0000313" key="3">
    <source>
        <dbReference type="Proteomes" id="UP000284021"/>
    </source>
</evidence>
<evidence type="ECO:0000259" key="1">
    <source>
        <dbReference type="PROSITE" id="PS50987"/>
    </source>
</evidence>
<dbReference type="Gene3D" id="1.10.10.10">
    <property type="entry name" value="Winged helix-like DNA-binding domain superfamily/Winged helix DNA-binding domain"/>
    <property type="match status" value="1"/>
</dbReference>
<keyword evidence="3" id="KW-1185">Reference proteome</keyword>
<dbReference type="PROSITE" id="PS50987">
    <property type="entry name" value="HTH_ARSR_2"/>
    <property type="match status" value="1"/>
</dbReference>
<evidence type="ECO:0000313" key="2">
    <source>
        <dbReference type="EMBL" id="RJG13366.1"/>
    </source>
</evidence>
<dbReference type="AlphaFoldDB" id="A0A418XLQ4"/>
<dbReference type="SUPFAM" id="SSF46785">
    <property type="entry name" value="Winged helix' DNA-binding domain"/>
    <property type="match status" value="1"/>
</dbReference>
<dbReference type="GO" id="GO:0003700">
    <property type="term" value="F:DNA-binding transcription factor activity"/>
    <property type="evidence" value="ECO:0007669"/>
    <property type="project" value="InterPro"/>
</dbReference>
<organism evidence="2 3">
    <name type="scientific">Pseudomonas cavernicola</name>
    <dbReference type="NCBI Taxonomy" id="2320866"/>
    <lineage>
        <taxon>Bacteria</taxon>
        <taxon>Pseudomonadati</taxon>
        <taxon>Pseudomonadota</taxon>
        <taxon>Gammaproteobacteria</taxon>
        <taxon>Pseudomonadales</taxon>
        <taxon>Pseudomonadaceae</taxon>
        <taxon>Pseudomonas</taxon>
    </lineage>
</organism>
<dbReference type="InterPro" id="IPR036390">
    <property type="entry name" value="WH_DNA-bd_sf"/>
</dbReference>
<dbReference type="RefSeq" id="WP_119953775.1">
    <property type="nucleotide sequence ID" value="NZ_QYUR01000002.1"/>
</dbReference>
<dbReference type="InterPro" id="IPR036388">
    <property type="entry name" value="WH-like_DNA-bd_sf"/>
</dbReference>
<dbReference type="OrthoDB" id="9797716at2"/>
<dbReference type="GO" id="GO:0003677">
    <property type="term" value="F:DNA binding"/>
    <property type="evidence" value="ECO:0007669"/>
    <property type="project" value="TreeGrafter"/>
</dbReference>
<name>A0A418XLQ4_9PSED</name>
<dbReference type="InterPro" id="IPR011991">
    <property type="entry name" value="ArsR-like_HTH"/>
</dbReference>
<feature type="domain" description="HTH arsR-type" evidence="1">
    <location>
        <begin position="1"/>
        <end position="94"/>
    </location>
</feature>
<sequence length="233" mass="24757">MDYAPNISLIASLLADPGRAAIIWALMDGTSRPAGELAILADLSPSSASGHLARLTEGGVLTLEARGRSRYYRIAAAEIGAAVEALVSASQASQTQRARAIPTSRSTPLPLRHARTCYDHLAGELAVAVYERMLGAGWIVQDGKRVELTASGASGLAELGIDVQAESKRRRQFACACPDWSERKPHLGGALGAALLQACVQLRWLRAMKDSRALHVSPSGSREIPRIAAQVSR</sequence>
<dbReference type="PANTHER" id="PTHR39168:SF1">
    <property type="entry name" value="TRANSCRIPTIONAL REGULATORY PROTEIN"/>
    <property type="match status" value="1"/>
</dbReference>
<dbReference type="SMART" id="SM00418">
    <property type="entry name" value="HTH_ARSR"/>
    <property type="match status" value="1"/>
</dbReference>
<dbReference type="GO" id="GO:0097063">
    <property type="term" value="F:cadmium ion sensor activity"/>
    <property type="evidence" value="ECO:0007669"/>
    <property type="project" value="TreeGrafter"/>
</dbReference>
<dbReference type="InterPro" id="IPR001845">
    <property type="entry name" value="HTH_ArsR_DNA-bd_dom"/>
</dbReference>
<accession>A0A418XLQ4</accession>
<dbReference type="EMBL" id="QYUR01000002">
    <property type="protein sequence ID" value="RJG13366.1"/>
    <property type="molecule type" value="Genomic_DNA"/>
</dbReference>
<dbReference type="InterPro" id="IPR052543">
    <property type="entry name" value="HTH_Metal-responsive_Reg"/>
</dbReference>